<dbReference type="InterPro" id="IPR007867">
    <property type="entry name" value="GMC_OxRtase_C"/>
</dbReference>
<evidence type="ECO:0000259" key="2">
    <source>
        <dbReference type="Pfam" id="PF05199"/>
    </source>
</evidence>
<evidence type="ECO:0000313" key="3">
    <source>
        <dbReference type="EMBL" id="KAK8050774.1"/>
    </source>
</evidence>
<proteinExistence type="inferred from homology"/>
<gene>
    <name evidence="3" type="ORF">PG994_012504</name>
</gene>
<dbReference type="Gene3D" id="3.30.560.10">
    <property type="entry name" value="Glucose Oxidase, domain 3"/>
    <property type="match status" value="1"/>
</dbReference>
<dbReference type="SUPFAM" id="SSF54373">
    <property type="entry name" value="FAD-linked reductases, C-terminal domain"/>
    <property type="match status" value="1"/>
</dbReference>
<dbReference type="RefSeq" id="XP_066713023.1">
    <property type="nucleotide sequence ID" value="XM_066863913.1"/>
</dbReference>
<dbReference type="PANTHER" id="PTHR11552:SF213">
    <property type="entry name" value="DEHYDROGENASE, PUTATIVE-RELATED"/>
    <property type="match status" value="1"/>
</dbReference>
<protein>
    <recommendedName>
        <fullName evidence="2">Glucose-methanol-choline oxidoreductase C-terminal domain-containing protein</fullName>
    </recommendedName>
</protein>
<keyword evidence="4" id="KW-1185">Reference proteome</keyword>
<organism evidence="3 4">
    <name type="scientific">Apiospora phragmitis</name>
    <dbReference type="NCBI Taxonomy" id="2905665"/>
    <lineage>
        <taxon>Eukaryota</taxon>
        <taxon>Fungi</taxon>
        <taxon>Dikarya</taxon>
        <taxon>Ascomycota</taxon>
        <taxon>Pezizomycotina</taxon>
        <taxon>Sordariomycetes</taxon>
        <taxon>Xylariomycetidae</taxon>
        <taxon>Amphisphaeriales</taxon>
        <taxon>Apiosporaceae</taxon>
        <taxon>Apiospora</taxon>
    </lineage>
</organism>
<dbReference type="Gene3D" id="3.50.50.60">
    <property type="entry name" value="FAD/NAD(P)-binding domain"/>
    <property type="match status" value="1"/>
</dbReference>
<dbReference type="Pfam" id="PF13450">
    <property type="entry name" value="NAD_binding_8"/>
    <property type="match status" value="1"/>
</dbReference>
<name>A0ABR1TVU1_9PEZI</name>
<reference evidence="3 4" key="1">
    <citation type="submission" date="2023-01" db="EMBL/GenBank/DDBJ databases">
        <title>Analysis of 21 Apiospora genomes using comparative genomics revels a genus with tremendous synthesis potential of carbohydrate active enzymes and secondary metabolites.</title>
        <authorList>
            <person name="Sorensen T."/>
        </authorList>
    </citation>
    <scope>NUCLEOTIDE SEQUENCE [LARGE SCALE GENOMIC DNA]</scope>
    <source>
        <strain evidence="3 4">CBS 135458</strain>
    </source>
</reference>
<dbReference type="InterPro" id="IPR036188">
    <property type="entry name" value="FAD/NAD-bd_sf"/>
</dbReference>
<dbReference type="Pfam" id="PF05199">
    <property type="entry name" value="GMC_oxred_C"/>
    <property type="match status" value="1"/>
</dbReference>
<comment type="similarity">
    <text evidence="1">Belongs to the GMC oxidoreductase family.</text>
</comment>
<comment type="caution">
    <text evidence="3">The sequence shown here is derived from an EMBL/GenBank/DDBJ whole genome shotgun (WGS) entry which is preliminary data.</text>
</comment>
<dbReference type="PIRSF" id="PIRSF000137">
    <property type="entry name" value="Alcohol_oxidase"/>
    <property type="match status" value="1"/>
</dbReference>
<dbReference type="EMBL" id="JAQQWL010000011">
    <property type="protein sequence ID" value="KAK8050774.1"/>
    <property type="molecule type" value="Genomic_DNA"/>
</dbReference>
<evidence type="ECO:0000313" key="4">
    <source>
        <dbReference type="Proteomes" id="UP001480595"/>
    </source>
</evidence>
<feature type="domain" description="Glucose-methanol-choline oxidoreductase C-terminal" evidence="2">
    <location>
        <begin position="530"/>
        <end position="636"/>
    </location>
</feature>
<dbReference type="SUPFAM" id="SSF51905">
    <property type="entry name" value="FAD/NAD(P)-binding domain"/>
    <property type="match status" value="1"/>
</dbReference>
<dbReference type="GeneID" id="92096976"/>
<dbReference type="Proteomes" id="UP001480595">
    <property type="component" value="Unassembled WGS sequence"/>
</dbReference>
<dbReference type="InterPro" id="IPR012132">
    <property type="entry name" value="GMC_OxRdtase"/>
</dbReference>
<evidence type="ECO:0000256" key="1">
    <source>
        <dbReference type="ARBA" id="ARBA00010790"/>
    </source>
</evidence>
<accession>A0ABR1TVU1</accession>
<dbReference type="PANTHER" id="PTHR11552">
    <property type="entry name" value="GLUCOSE-METHANOL-CHOLINE GMC OXIDOREDUCTASE"/>
    <property type="match status" value="1"/>
</dbReference>
<sequence>MKPVVSAALLAGYASAFNDWTFPIHPEQNIYPPNGENYPTAGPQANSTYEYVVVGSGPGGAPLAARLALAGHSVLLIDAGEDHGTDRQLEVPALHPYASEYNPSRWDYFVNHYANETQAIRDTKMTYVTPQGDYYVGTNPPEAGVLYPRTGALGGCSQHNALVTVKPTIKDWNNIAAITGDDSWEADKMQAYFEKMESCNYLPNSIAGHGFGGWLQTRLTPVGLIAEDLKVASLVVAAATAMGKGLLGKLLHTVTGLLEILTLDINNPGKNRDTLEEIYQIPLAMDENYSRSSPRTLLLEVARAKNDDGSKQYKLDIALNTLVTKVNFDTTATTPKATGVDYLVGKSLYRADPRASATDGGVPGTVYASREVILLKLSGVGPKEELETHGIPVVKNLPGVGGNMQDRYEVGVVGKAPTPFSLLEKCKFLNGTDPCYDQWTHGVGGTLKGGYTTNGIAFGFLHHSSQAAPDDDQDLFLGGVPAFFNGYFPGYSVHATQDLSIWTWLTLKAHSRNNAGTITFHSLAEGVGGEQDLQAVLEGMKYGIDAFEGLVPLDGAFDRVWPPPEVKSDEELKQFARDEHWGHHASCTAPIGADDDPLAVLDGQLRVRGVEGLRVVDASIFPKIPGMYIVAAIYMASEKAADVIIEAAKSS</sequence>